<dbReference type="GO" id="GO:0008764">
    <property type="term" value="F:UDP-N-acetylmuramoylalanine-D-glutamate ligase activity"/>
    <property type="evidence" value="ECO:0007669"/>
    <property type="project" value="UniProtKB-UniRule"/>
</dbReference>
<evidence type="ECO:0000256" key="4">
    <source>
        <dbReference type="ARBA" id="ARBA00022598"/>
    </source>
</evidence>
<comment type="similarity">
    <text evidence="7">Belongs to the MurCDEF family.</text>
</comment>
<dbReference type="GO" id="GO:0071555">
    <property type="term" value="P:cell wall organization"/>
    <property type="evidence" value="ECO:0007669"/>
    <property type="project" value="UniProtKB-KW"/>
</dbReference>
<dbReference type="InterPro" id="IPR004101">
    <property type="entry name" value="Mur_ligase_C"/>
</dbReference>
<comment type="pathway">
    <text evidence="2 7 8">Cell wall biogenesis; peptidoglycan biosynthesis.</text>
</comment>
<dbReference type="SUPFAM" id="SSF53244">
    <property type="entry name" value="MurD-like peptide ligases, peptide-binding domain"/>
    <property type="match status" value="1"/>
</dbReference>
<dbReference type="STRING" id="504797.SAMN05421678_1105"/>
<evidence type="ECO:0000256" key="1">
    <source>
        <dbReference type="ARBA" id="ARBA00004496"/>
    </source>
</evidence>
<keyword evidence="7 8" id="KW-0132">Cell division</keyword>
<feature type="domain" description="Mur ligase central" evidence="10">
    <location>
        <begin position="152"/>
        <end position="343"/>
    </location>
</feature>
<dbReference type="HAMAP" id="MF_00639">
    <property type="entry name" value="MurD"/>
    <property type="match status" value="1"/>
</dbReference>
<dbReference type="PANTHER" id="PTHR43692">
    <property type="entry name" value="UDP-N-ACETYLMURAMOYLALANINE--D-GLUTAMATE LIGASE"/>
    <property type="match status" value="1"/>
</dbReference>
<evidence type="ECO:0000256" key="6">
    <source>
        <dbReference type="ARBA" id="ARBA00022840"/>
    </source>
</evidence>
<dbReference type="AlphaFoldDB" id="A0A1I2W2D8"/>
<keyword evidence="5 7" id="KW-0547">Nucleotide-binding</keyword>
<dbReference type="PANTHER" id="PTHR43692:SF1">
    <property type="entry name" value="UDP-N-ACETYLMURAMOYLALANINE--D-GLUTAMATE LIGASE"/>
    <property type="match status" value="1"/>
</dbReference>
<evidence type="ECO:0000256" key="7">
    <source>
        <dbReference type="HAMAP-Rule" id="MF_00639"/>
    </source>
</evidence>
<evidence type="ECO:0000259" key="10">
    <source>
        <dbReference type="Pfam" id="PF08245"/>
    </source>
</evidence>
<evidence type="ECO:0000259" key="9">
    <source>
        <dbReference type="Pfam" id="PF02875"/>
    </source>
</evidence>
<evidence type="ECO:0000256" key="8">
    <source>
        <dbReference type="RuleBase" id="RU003664"/>
    </source>
</evidence>
<comment type="catalytic activity">
    <reaction evidence="7 8">
        <text>UDP-N-acetyl-alpha-D-muramoyl-L-alanine + D-glutamate + ATP = UDP-N-acetyl-alpha-D-muramoyl-L-alanyl-D-glutamate + ADP + phosphate + H(+)</text>
        <dbReference type="Rhea" id="RHEA:16429"/>
        <dbReference type="ChEBI" id="CHEBI:15378"/>
        <dbReference type="ChEBI" id="CHEBI:29986"/>
        <dbReference type="ChEBI" id="CHEBI:30616"/>
        <dbReference type="ChEBI" id="CHEBI:43474"/>
        <dbReference type="ChEBI" id="CHEBI:83898"/>
        <dbReference type="ChEBI" id="CHEBI:83900"/>
        <dbReference type="ChEBI" id="CHEBI:456216"/>
        <dbReference type="EC" id="6.3.2.9"/>
    </reaction>
</comment>
<feature type="domain" description="Mur ligase C-terminal" evidence="9">
    <location>
        <begin position="367"/>
        <end position="488"/>
    </location>
</feature>
<dbReference type="Gene3D" id="3.40.50.720">
    <property type="entry name" value="NAD(P)-binding Rossmann-like Domain"/>
    <property type="match status" value="1"/>
</dbReference>
<keyword evidence="7 8" id="KW-0573">Peptidoglycan synthesis</keyword>
<dbReference type="GO" id="GO:0008360">
    <property type="term" value="P:regulation of cell shape"/>
    <property type="evidence" value="ECO:0007669"/>
    <property type="project" value="UniProtKB-KW"/>
</dbReference>
<keyword evidence="7 8" id="KW-0961">Cell wall biogenesis/degradation</keyword>
<keyword evidence="3 7" id="KW-0963">Cytoplasm</keyword>
<proteinExistence type="inferred from homology"/>
<evidence type="ECO:0000313" key="12">
    <source>
        <dbReference type="Proteomes" id="UP000199052"/>
    </source>
</evidence>
<dbReference type="Gene3D" id="3.40.1190.10">
    <property type="entry name" value="Mur-like, catalytic domain"/>
    <property type="match status" value="1"/>
</dbReference>
<dbReference type="NCBIfam" id="TIGR01087">
    <property type="entry name" value="murD"/>
    <property type="match status" value="1"/>
</dbReference>
<protein>
    <recommendedName>
        <fullName evidence="7 8">UDP-N-acetylmuramoylalanine--D-glutamate ligase</fullName>
        <ecNumber evidence="7 8">6.3.2.9</ecNumber>
    </recommendedName>
    <alternativeName>
        <fullName evidence="7">D-glutamic acid-adding enzyme</fullName>
    </alternativeName>
    <alternativeName>
        <fullName evidence="7">UDP-N-acetylmuramoyl-L-alanyl-D-glutamate synthetase</fullName>
    </alternativeName>
</protein>
<keyword evidence="7 8" id="KW-0133">Cell shape</keyword>
<feature type="binding site" evidence="7">
    <location>
        <begin position="154"/>
        <end position="160"/>
    </location>
    <ligand>
        <name>ATP</name>
        <dbReference type="ChEBI" id="CHEBI:30616"/>
    </ligand>
</feature>
<comment type="subcellular location">
    <subcellularLocation>
        <location evidence="1 7 8">Cytoplasm</location>
    </subcellularLocation>
</comment>
<dbReference type="InterPro" id="IPR036615">
    <property type="entry name" value="Mur_ligase_C_dom_sf"/>
</dbReference>
<keyword evidence="4 7" id="KW-0436">Ligase</keyword>
<dbReference type="InterPro" id="IPR036565">
    <property type="entry name" value="Mur-like_cat_sf"/>
</dbReference>
<dbReference type="GO" id="GO:0005737">
    <property type="term" value="C:cytoplasm"/>
    <property type="evidence" value="ECO:0007669"/>
    <property type="project" value="UniProtKB-SubCell"/>
</dbReference>
<dbReference type="InterPro" id="IPR005762">
    <property type="entry name" value="MurD"/>
</dbReference>
<dbReference type="Pfam" id="PF02875">
    <property type="entry name" value="Mur_ligase_C"/>
    <property type="match status" value="1"/>
</dbReference>
<accession>A0A1I2W2D8</accession>
<evidence type="ECO:0000256" key="5">
    <source>
        <dbReference type="ARBA" id="ARBA00022741"/>
    </source>
</evidence>
<name>A0A1I2W2D8_9ACTN</name>
<dbReference type="Gene3D" id="3.90.190.20">
    <property type="entry name" value="Mur ligase, C-terminal domain"/>
    <property type="match status" value="1"/>
</dbReference>
<dbReference type="EMBL" id="FOOI01000010">
    <property type="protein sequence ID" value="SFG94226.1"/>
    <property type="molecule type" value="Genomic_DNA"/>
</dbReference>
<sequence>MSGTPCQGGLDDGALTVAADVHPGAATVGVGHNGPMLVDVPKLSGARVTVMGLGLFGAGVGVTKFLCRSGARVTVTDLADAHQLRESVAALDGWPVDLHLGGHREEDFTGADLVVVSPGVPDESPWPALPHALETELNLFVKLCPARTVYGITGSNGKSTTTTLIGEILARGPRRVWVGGNLGVSLLDHLDEIGPDDIVVLELSSFQLQRLAPLRWSPQVSVVTNITPNHLDRHGTMARYVEAKQTVVSHQREGDVRVLNADDPFAAEFARDFAGDHAGHLGVDPAGGAPSIRWFGVNAPADATDGTRIGDEVIEHAGHRLDVRGRRLPGRFQLHNLAAATAATADAFPGWAQAATEVMVSFPGVEHRLEFVAEIDGVAYYDDSIATTPERTLAALDTLPGPLVILLGGYDKGLPFDALGARVAERCRAAVVFGQTAGALTAAIGGGSHPDENAGPVDVHRATSFEDAVASARALARPGDTVLLSPACASYGWFRNFTERGRRFKELVRG</sequence>
<dbReference type="UniPathway" id="UPA00219"/>
<dbReference type="GO" id="GO:0051301">
    <property type="term" value="P:cell division"/>
    <property type="evidence" value="ECO:0007669"/>
    <property type="project" value="UniProtKB-KW"/>
</dbReference>
<evidence type="ECO:0000313" key="11">
    <source>
        <dbReference type="EMBL" id="SFG94226.1"/>
    </source>
</evidence>
<evidence type="ECO:0000256" key="3">
    <source>
        <dbReference type="ARBA" id="ARBA00022490"/>
    </source>
</evidence>
<dbReference type="SUPFAM" id="SSF53623">
    <property type="entry name" value="MurD-like peptide ligases, catalytic domain"/>
    <property type="match status" value="1"/>
</dbReference>
<dbReference type="SUPFAM" id="SSF51984">
    <property type="entry name" value="MurCD N-terminal domain"/>
    <property type="match status" value="1"/>
</dbReference>
<keyword evidence="7 8" id="KW-0131">Cell cycle</keyword>
<dbReference type="InterPro" id="IPR013221">
    <property type="entry name" value="Mur_ligase_cen"/>
</dbReference>
<evidence type="ECO:0000256" key="2">
    <source>
        <dbReference type="ARBA" id="ARBA00004752"/>
    </source>
</evidence>
<gene>
    <name evidence="7" type="primary">murD</name>
    <name evidence="11" type="ORF">SAMN05421678_1105</name>
</gene>
<dbReference type="Pfam" id="PF21799">
    <property type="entry name" value="MurD-like_N"/>
    <property type="match status" value="1"/>
</dbReference>
<reference evidence="11 12" key="1">
    <citation type="submission" date="2016-10" db="EMBL/GenBank/DDBJ databases">
        <authorList>
            <person name="de Groot N.N."/>
        </authorList>
    </citation>
    <scope>NUCLEOTIDE SEQUENCE [LARGE SCALE GENOMIC DNA]</scope>
    <source>
        <strain evidence="11 12">CPCC 202808</strain>
    </source>
</reference>
<dbReference type="GO" id="GO:0009252">
    <property type="term" value="P:peptidoglycan biosynthetic process"/>
    <property type="evidence" value="ECO:0007669"/>
    <property type="project" value="UniProtKB-UniRule"/>
</dbReference>
<dbReference type="Pfam" id="PF08245">
    <property type="entry name" value="Mur_ligase_M"/>
    <property type="match status" value="1"/>
</dbReference>
<dbReference type="EC" id="6.3.2.9" evidence="7 8"/>
<comment type="function">
    <text evidence="7 8">Cell wall formation. Catalyzes the addition of glutamate to the nucleotide precursor UDP-N-acetylmuramoyl-L-alanine (UMA).</text>
</comment>
<dbReference type="GO" id="GO:0005524">
    <property type="term" value="F:ATP binding"/>
    <property type="evidence" value="ECO:0007669"/>
    <property type="project" value="UniProtKB-UniRule"/>
</dbReference>
<organism evidence="11 12">
    <name type="scientific">Actinopolymorpha cephalotaxi</name>
    <dbReference type="NCBI Taxonomy" id="504797"/>
    <lineage>
        <taxon>Bacteria</taxon>
        <taxon>Bacillati</taxon>
        <taxon>Actinomycetota</taxon>
        <taxon>Actinomycetes</taxon>
        <taxon>Propionibacteriales</taxon>
        <taxon>Actinopolymorphaceae</taxon>
        <taxon>Actinopolymorpha</taxon>
    </lineage>
</organism>
<dbReference type="Proteomes" id="UP000199052">
    <property type="component" value="Unassembled WGS sequence"/>
</dbReference>
<keyword evidence="6 7" id="KW-0067">ATP-binding</keyword>